<reference evidence="2" key="1">
    <citation type="journal article" date="2020" name="J Insects Food Feed">
        <title>The yellow mealworm (Tenebrio molitor) genome: a resource for the emerging insects as food and feed industry.</title>
        <authorList>
            <person name="Eriksson T."/>
            <person name="Andere A."/>
            <person name="Kelstrup H."/>
            <person name="Emery V."/>
            <person name="Picard C."/>
        </authorList>
    </citation>
    <scope>NUCLEOTIDE SEQUENCE</scope>
    <source>
        <strain evidence="2">Stoneville</strain>
        <tissue evidence="2">Whole head</tissue>
    </source>
</reference>
<feature type="region of interest" description="Disordered" evidence="1">
    <location>
        <begin position="25"/>
        <end position="81"/>
    </location>
</feature>
<name>A0A8J6HKS4_TENMO</name>
<protein>
    <submittedName>
        <fullName evidence="2">Uncharacterized protein</fullName>
    </submittedName>
</protein>
<evidence type="ECO:0000313" key="2">
    <source>
        <dbReference type="EMBL" id="KAH0815831.1"/>
    </source>
</evidence>
<proteinExistence type="predicted"/>
<sequence length="100" mass="11069">MEITESGGWRVSEIIHLVAVSGSVSNLRTGGNRSGSRGEDAGGVDTEVSEEIQESRSGSRIFEGARENNSDSRWRCSRLPPKRPPVHRIIAPFEKWFSKT</sequence>
<evidence type="ECO:0000256" key="1">
    <source>
        <dbReference type="SAM" id="MobiDB-lite"/>
    </source>
</evidence>
<evidence type="ECO:0000313" key="3">
    <source>
        <dbReference type="Proteomes" id="UP000719412"/>
    </source>
</evidence>
<reference evidence="2" key="2">
    <citation type="submission" date="2021-08" db="EMBL/GenBank/DDBJ databases">
        <authorList>
            <person name="Eriksson T."/>
        </authorList>
    </citation>
    <scope>NUCLEOTIDE SEQUENCE</scope>
    <source>
        <strain evidence="2">Stoneville</strain>
        <tissue evidence="2">Whole head</tissue>
    </source>
</reference>
<keyword evidence="3" id="KW-1185">Reference proteome</keyword>
<dbReference type="Proteomes" id="UP000719412">
    <property type="component" value="Unassembled WGS sequence"/>
</dbReference>
<dbReference type="EMBL" id="JABDTM020022533">
    <property type="protein sequence ID" value="KAH0815831.1"/>
    <property type="molecule type" value="Genomic_DNA"/>
</dbReference>
<gene>
    <name evidence="2" type="ORF">GEV33_006960</name>
</gene>
<feature type="compositionally biased region" description="Basic and acidic residues" evidence="1">
    <location>
        <begin position="63"/>
        <end position="74"/>
    </location>
</feature>
<organism evidence="2 3">
    <name type="scientific">Tenebrio molitor</name>
    <name type="common">Yellow mealworm beetle</name>
    <dbReference type="NCBI Taxonomy" id="7067"/>
    <lineage>
        <taxon>Eukaryota</taxon>
        <taxon>Metazoa</taxon>
        <taxon>Ecdysozoa</taxon>
        <taxon>Arthropoda</taxon>
        <taxon>Hexapoda</taxon>
        <taxon>Insecta</taxon>
        <taxon>Pterygota</taxon>
        <taxon>Neoptera</taxon>
        <taxon>Endopterygota</taxon>
        <taxon>Coleoptera</taxon>
        <taxon>Polyphaga</taxon>
        <taxon>Cucujiformia</taxon>
        <taxon>Tenebrionidae</taxon>
        <taxon>Tenebrio</taxon>
    </lineage>
</organism>
<accession>A0A8J6HKS4</accession>
<comment type="caution">
    <text evidence="2">The sequence shown here is derived from an EMBL/GenBank/DDBJ whole genome shotgun (WGS) entry which is preliminary data.</text>
</comment>
<dbReference type="AlphaFoldDB" id="A0A8J6HKS4"/>
<feature type="compositionally biased region" description="Polar residues" evidence="1">
    <location>
        <begin position="25"/>
        <end position="35"/>
    </location>
</feature>